<feature type="domain" description="Lactate/malate dehydrogenase N-terminal" evidence="10">
    <location>
        <begin position="7"/>
        <end position="144"/>
    </location>
</feature>
<dbReference type="AlphaFoldDB" id="A0A151APK4"/>
<feature type="active site" description="Proton acceptor" evidence="7 8">
    <location>
        <position position="177"/>
    </location>
</feature>
<dbReference type="CDD" id="cd05292">
    <property type="entry name" value="LDH_2"/>
    <property type="match status" value="1"/>
</dbReference>
<comment type="subcellular location">
    <subcellularLocation>
        <location evidence="7">Cytoplasm</location>
    </subcellularLocation>
</comment>
<keyword evidence="13" id="KW-1185">Reference proteome</keyword>
<dbReference type="InterPro" id="IPR001236">
    <property type="entry name" value="Lactate/malate_DH_N"/>
</dbReference>
<comment type="function">
    <text evidence="7">Catalyzes the conversion of lactate to pyruvate.</text>
</comment>
<dbReference type="InterPro" id="IPR018177">
    <property type="entry name" value="L-lactate_DH_AS"/>
</dbReference>
<dbReference type="FunFam" id="3.40.50.720:FF:000018">
    <property type="entry name" value="Malate dehydrogenase"/>
    <property type="match status" value="1"/>
</dbReference>
<proteinExistence type="inferred from homology"/>
<comment type="similarity">
    <text evidence="2 7">Belongs to the LDH/MDH superfamily. LDH family.</text>
</comment>
<organism evidence="12 13">
    <name type="scientific">Clostridium colicanis DSM 13634</name>
    <dbReference type="NCBI Taxonomy" id="1121305"/>
    <lineage>
        <taxon>Bacteria</taxon>
        <taxon>Bacillati</taxon>
        <taxon>Bacillota</taxon>
        <taxon>Clostridia</taxon>
        <taxon>Eubacteriales</taxon>
        <taxon>Clostridiaceae</taxon>
        <taxon>Clostridium</taxon>
    </lineage>
</organism>
<evidence type="ECO:0000256" key="8">
    <source>
        <dbReference type="PIRSR" id="PIRSR000102-1"/>
    </source>
</evidence>
<keyword evidence="5 7" id="KW-0520">NAD</keyword>
<dbReference type="Gene3D" id="3.40.50.720">
    <property type="entry name" value="NAD(P)-binding Rossmann-like Domain"/>
    <property type="match status" value="1"/>
</dbReference>
<dbReference type="UniPathway" id="UPA00554">
    <property type="reaction ID" value="UER00611"/>
</dbReference>
<dbReference type="InterPro" id="IPR036291">
    <property type="entry name" value="NAD(P)-bd_dom_sf"/>
</dbReference>
<dbReference type="NCBIfam" id="NF004863">
    <property type="entry name" value="PRK06223.1"/>
    <property type="match status" value="1"/>
</dbReference>
<evidence type="ECO:0000256" key="9">
    <source>
        <dbReference type="PIRSR" id="PIRSR000102-3"/>
    </source>
</evidence>
<evidence type="ECO:0000313" key="12">
    <source>
        <dbReference type="EMBL" id="KYH29523.1"/>
    </source>
</evidence>
<dbReference type="InterPro" id="IPR001557">
    <property type="entry name" value="L-lactate/malate_DH"/>
</dbReference>
<evidence type="ECO:0000256" key="1">
    <source>
        <dbReference type="ARBA" id="ARBA00004843"/>
    </source>
</evidence>
<dbReference type="RefSeq" id="WP_061857673.1">
    <property type="nucleotide sequence ID" value="NZ_LTBB01000003.1"/>
</dbReference>
<accession>A0A151APK4</accession>
<feature type="binding site" evidence="7">
    <location>
        <begin position="122"/>
        <end position="125"/>
    </location>
    <ligand>
        <name>substrate</name>
    </ligand>
</feature>
<evidence type="ECO:0000256" key="7">
    <source>
        <dbReference type="HAMAP-Rule" id="MF_00488"/>
    </source>
</evidence>
<dbReference type="PANTHER" id="PTHR43128">
    <property type="entry name" value="L-2-HYDROXYCARBOXYLATE DEHYDROGENASE (NAD(P)(+))"/>
    <property type="match status" value="1"/>
</dbReference>
<feature type="binding site" evidence="7 9">
    <location>
        <begin position="120"/>
        <end position="122"/>
    </location>
    <ligand>
        <name>NAD(+)</name>
        <dbReference type="ChEBI" id="CHEBI:57540"/>
    </ligand>
</feature>
<feature type="domain" description="Lactate/malate dehydrogenase C-terminal" evidence="11">
    <location>
        <begin position="147"/>
        <end position="310"/>
    </location>
</feature>
<comment type="subunit">
    <text evidence="7">Homotetramer.</text>
</comment>
<feature type="binding site" evidence="7">
    <location>
        <position position="145"/>
    </location>
    <ligand>
        <name>NAD(+)</name>
        <dbReference type="ChEBI" id="CHEBI:57540"/>
    </ligand>
</feature>
<dbReference type="InterPro" id="IPR022383">
    <property type="entry name" value="Lactate/malate_DH_C"/>
</dbReference>
<feature type="modified residue" description="Phosphotyrosine" evidence="7">
    <location>
        <position position="223"/>
    </location>
</feature>
<sequence>MAINNAKISVIGAGFVGSTTAYALTLQNVATEIVLVDINKDKSKAEALDIAHATSALGDIEVRPGDYKETKDSDIVIITAGIGPKPGETRLDIVNKNLKVFKSMIPEIVKYSPNAILLVVSNPVDILTYMTYKLSGFPKNRVLGSGTVLDTLRLKYTIEKKYNLDSKDIDTLIIGEHGDSQVALWSQTNIHGIPIDSYFNAIDREFHNDVKEEIAEAVKEAGYHIIQGKGYTNFGVAIAVTRIVKAILNDENALLPVSSLYTGEYGIEDIYLGAPCMVGRIGVKRIFQIPIDENELRQLKASADSLKALTKDLNI</sequence>
<dbReference type="PIRSF" id="PIRSF000102">
    <property type="entry name" value="Lac_mal_DH"/>
    <property type="match status" value="1"/>
</dbReference>
<dbReference type="PATRIC" id="fig|1121305.3.peg.765"/>
<comment type="pathway">
    <text evidence="1 7">Fermentation; pyruvate fermentation to lactate; (S)-lactate from pyruvate: step 1/1.</text>
</comment>
<dbReference type="GO" id="GO:0006089">
    <property type="term" value="P:lactate metabolic process"/>
    <property type="evidence" value="ECO:0007669"/>
    <property type="project" value="TreeGrafter"/>
</dbReference>
<evidence type="ECO:0000313" key="13">
    <source>
        <dbReference type="Proteomes" id="UP000075374"/>
    </source>
</evidence>
<dbReference type="Gene3D" id="3.90.110.10">
    <property type="entry name" value="Lactate dehydrogenase/glycoside hydrolase, family 4, C-terminal"/>
    <property type="match status" value="1"/>
</dbReference>
<evidence type="ECO:0000259" key="10">
    <source>
        <dbReference type="Pfam" id="PF00056"/>
    </source>
</evidence>
<feature type="binding site" evidence="7">
    <location>
        <position position="90"/>
    </location>
    <ligand>
        <name>substrate</name>
    </ligand>
</feature>
<feature type="binding site" evidence="7">
    <location>
        <position position="42"/>
    </location>
    <ligand>
        <name>NAD(+)</name>
        <dbReference type="ChEBI" id="CHEBI:57540"/>
    </ligand>
</feature>
<dbReference type="STRING" id="1121305.CLCOL_07540"/>
<feature type="binding site" evidence="7">
    <location>
        <position position="103"/>
    </location>
    <ligand>
        <name>NAD(+)</name>
        <dbReference type="ChEBI" id="CHEBI:57540"/>
    </ligand>
</feature>
<comment type="catalytic activity">
    <reaction evidence="6 7">
        <text>(S)-lactate + NAD(+) = pyruvate + NADH + H(+)</text>
        <dbReference type="Rhea" id="RHEA:23444"/>
        <dbReference type="ChEBI" id="CHEBI:15361"/>
        <dbReference type="ChEBI" id="CHEBI:15378"/>
        <dbReference type="ChEBI" id="CHEBI:16651"/>
        <dbReference type="ChEBI" id="CHEBI:57540"/>
        <dbReference type="ChEBI" id="CHEBI:57945"/>
        <dbReference type="EC" id="1.1.1.27"/>
    </reaction>
</comment>
<dbReference type="EMBL" id="LTBB01000003">
    <property type="protein sequence ID" value="KYH29523.1"/>
    <property type="molecule type" value="Genomic_DNA"/>
</dbReference>
<feature type="binding site" evidence="7">
    <location>
        <begin position="150"/>
        <end position="153"/>
    </location>
    <ligand>
        <name>substrate</name>
    </ligand>
</feature>
<dbReference type="NCBIfam" id="TIGR01771">
    <property type="entry name" value="L-LDH-NAD"/>
    <property type="match status" value="1"/>
</dbReference>
<evidence type="ECO:0000256" key="3">
    <source>
        <dbReference type="ARBA" id="ARBA00012967"/>
    </source>
</evidence>
<dbReference type="Pfam" id="PF02866">
    <property type="entry name" value="Ldh_1_C"/>
    <property type="match status" value="1"/>
</dbReference>
<dbReference type="InterPro" id="IPR015955">
    <property type="entry name" value="Lactate_DH/Glyco_Ohase_4_C"/>
</dbReference>
<dbReference type="PANTHER" id="PTHR43128:SF16">
    <property type="entry name" value="L-LACTATE DEHYDROGENASE"/>
    <property type="match status" value="1"/>
</dbReference>
<evidence type="ECO:0000256" key="5">
    <source>
        <dbReference type="ARBA" id="ARBA00023027"/>
    </source>
</evidence>
<dbReference type="PROSITE" id="PS00064">
    <property type="entry name" value="L_LDH"/>
    <property type="match status" value="1"/>
</dbReference>
<reference evidence="12 13" key="1">
    <citation type="submission" date="2016-02" db="EMBL/GenBank/DDBJ databases">
        <title>Genome sequence of Clostridium colicanis DSM 13634.</title>
        <authorList>
            <person name="Poehlein A."/>
            <person name="Daniel R."/>
        </authorList>
    </citation>
    <scope>NUCLEOTIDE SEQUENCE [LARGE SCALE GENOMIC DNA]</scope>
    <source>
        <strain evidence="12 13">DSM 13634</strain>
    </source>
</reference>
<evidence type="ECO:0000256" key="6">
    <source>
        <dbReference type="ARBA" id="ARBA00049258"/>
    </source>
</evidence>
<comment type="caution">
    <text evidence="7">Lacks conserved residue(s) required for the propagation of feature annotation.</text>
</comment>
<feature type="binding site" evidence="7">
    <location>
        <position position="232"/>
    </location>
    <ligand>
        <name>substrate</name>
    </ligand>
</feature>
<feature type="binding site" evidence="9">
    <location>
        <begin position="12"/>
        <end position="17"/>
    </location>
    <ligand>
        <name>NAD(+)</name>
        <dbReference type="ChEBI" id="CHEBI:57540"/>
    </ligand>
</feature>
<dbReference type="HAMAP" id="MF_00488">
    <property type="entry name" value="Lactate_dehydrog"/>
    <property type="match status" value="1"/>
</dbReference>
<dbReference type="PRINTS" id="PR00086">
    <property type="entry name" value="LLDHDRGNASE"/>
</dbReference>
<dbReference type="GO" id="GO:0004459">
    <property type="term" value="F:L-lactate dehydrogenase (NAD+) activity"/>
    <property type="evidence" value="ECO:0007669"/>
    <property type="project" value="UniProtKB-UniRule"/>
</dbReference>
<comment type="caution">
    <text evidence="12">The sequence shown here is derived from an EMBL/GenBank/DDBJ whole genome shotgun (WGS) entry which is preliminary data.</text>
</comment>
<keyword evidence="7" id="KW-0597">Phosphoprotein</keyword>
<dbReference type="EC" id="1.1.1.27" evidence="3 7"/>
<keyword evidence="7" id="KW-0963">Cytoplasm</keyword>
<gene>
    <name evidence="7 12" type="primary">ldh</name>
    <name evidence="12" type="ORF">CLCOL_07540</name>
</gene>
<evidence type="ECO:0000256" key="2">
    <source>
        <dbReference type="ARBA" id="ARBA00006054"/>
    </source>
</evidence>
<name>A0A151APK4_9CLOT</name>
<feature type="binding site" evidence="7">
    <location>
        <position position="67"/>
    </location>
    <ligand>
        <name>NAD(+)</name>
        <dbReference type="ChEBI" id="CHEBI:57540"/>
    </ligand>
</feature>
<dbReference type="GO" id="GO:0005737">
    <property type="term" value="C:cytoplasm"/>
    <property type="evidence" value="ECO:0007669"/>
    <property type="project" value="UniProtKB-SubCell"/>
</dbReference>
<dbReference type="NCBIfam" id="NF000824">
    <property type="entry name" value="PRK00066.1"/>
    <property type="match status" value="1"/>
</dbReference>
<dbReference type="Pfam" id="PF00056">
    <property type="entry name" value="Ldh_1_N"/>
    <property type="match status" value="1"/>
</dbReference>
<dbReference type="SUPFAM" id="SSF56327">
    <property type="entry name" value="LDH C-terminal domain-like"/>
    <property type="match status" value="1"/>
</dbReference>
<dbReference type="InterPro" id="IPR011304">
    <property type="entry name" value="L-lactate_DH"/>
</dbReference>
<dbReference type="GO" id="GO:0006096">
    <property type="term" value="P:glycolytic process"/>
    <property type="evidence" value="ECO:0007669"/>
    <property type="project" value="UniProtKB-UniRule"/>
</dbReference>
<keyword evidence="4 7" id="KW-0560">Oxidoreductase</keyword>
<dbReference type="SUPFAM" id="SSF51735">
    <property type="entry name" value="NAD(P)-binding Rossmann-fold domains"/>
    <property type="match status" value="1"/>
</dbReference>
<feature type="binding site" evidence="9">
    <location>
        <position position="97"/>
    </location>
    <ligand>
        <name>NAD(+)</name>
        <dbReference type="ChEBI" id="CHEBI:57540"/>
    </ligand>
</feature>
<evidence type="ECO:0000259" key="11">
    <source>
        <dbReference type="Pfam" id="PF02866"/>
    </source>
</evidence>
<evidence type="ECO:0000256" key="4">
    <source>
        <dbReference type="ARBA" id="ARBA00023002"/>
    </source>
</evidence>
<dbReference type="Proteomes" id="UP000075374">
    <property type="component" value="Unassembled WGS sequence"/>
</dbReference>
<feature type="binding site" evidence="7">
    <location>
        <position position="16"/>
    </location>
    <ligand>
        <name>NAD(+)</name>
        <dbReference type="ChEBI" id="CHEBI:57540"/>
    </ligand>
</feature>
<feature type="binding site" evidence="7 9">
    <location>
        <position position="37"/>
    </location>
    <ligand>
        <name>NAD(+)</name>
        <dbReference type="ChEBI" id="CHEBI:57540"/>
    </ligand>
</feature>
<protein>
    <recommendedName>
        <fullName evidence="3 7">L-lactate dehydrogenase</fullName>
        <shortName evidence="7">L-LDH</shortName>
        <ecNumber evidence="3 7">1.1.1.27</ecNumber>
    </recommendedName>
</protein>